<feature type="domain" description="MEDS" evidence="1">
    <location>
        <begin position="22"/>
        <end position="178"/>
    </location>
</feature>
<dbReference type="Pfam" id="PF14417">
    <property type="entry name" value="MEDS"/>
    <property type="match status" value="1"/>
</dbReference>
<dbReference type="RefSeq" id="WP_141199638.1">
    <property type="nucleotide sequence ID" value="NZ_CP041186.1"/>
</dbReference>
<dbReference type="Proteomes" id="UP000315995">
    <property type="component" value="Chromosome"/>
</dbReference>
<keyword evidence="3" id="KW-1185">Reference proteome</keyword>
<gene>
    <name evidence="2" type="ORF">FIV42_21245</name>
</gene>
<organism evidence="2 3">
    <name type="scientific">Persicimonas caeni</name>
    <dbReference type="NCBI Taxonomy" id="2292766"/>
    <lineage>
        <taxon>Bacteria</taxon>
        <taxon>Deltaproteobacteria</taxon>
        <taxon>Bradymonadales</taxon>
        <taxon>Bradymonadaceae</taxon>
        <taxon>Persicimonas</taxon>
    </lineage>
</organism>
<evidence type="ECO:0000313" key="3">
    <source>
        <dbReference type="Proteomes" id="UP000315995"/>
    </source>
</evidence>
<name>A0A4Y6PYV3_PERCE</name>
<reference evidence="2 3" key="1">
    <citation type="submission" date="2019-06" db="EMBL/GenBank/DDBJ databases">
        <title>Persicimonas caeni gen. nov., sp. nov., a predatory bacterium isolated from solar saltern.</title>
        <authorList>
            <person name="Wang S."/>
        </authorList>
    </citation>
    <scope>NUCLEOTIDE SEQUENCE [LARGE SCALE GENOMIC DNA]</scope>
    <source>
        <strain evidence="2 3">YN101</strain>
    </source>
</reference>
<dbReference type="AlphaFoldDB" id="A0A4Y6PYV3"/>
<accession>A0A5B8YFH8</accession>
<protein>
    <recommendedName>
        <fullName evidence="1">MEDS domain-containing protein</fullName>
    </recommendedName>
</protein>
<dbReference type="EMBL" id="CP041186">
    <property type="protein sequence ID" value="QDG53177.1"/>
    <property type="molecule type" value="Genomic_DNA"/>
</dbReference>
<evidence type="ECO:0000313" key="2">
    <source>
        <dbReference type="EMBL" id="QDG53177.1"/>
    </source>
</evidence>
<sequence length="218" mass="24935">MSYERRPINLGFSDEHPLSGSHICYIYSSDEERLETLAKFFKAGCEDNEKLLYVSDTLAPAQLRERMQQMGVDLADKCDALVETTESAYAPEGRFSAEAMLEEVRTFYADAIDEGYSGARCTGEMNWAAGEIECAETAMEYEAQVNELFKHYPCTGICQYDARQFPGDVLMDVLQVHPYMIVRGQLVLNPYYRDPQEFIDEYRRRVDADEACRPEDSC</sequence>
<proteinExistence type="predicted"/>
<evidence type="ECO:0000259" key="1">
    <source>
        <dbReference type="Pfam" id="PF14417"/>
    </source>
</evidence>
<accession>A0A4Y6PYV3</accession>
<dbReference type="InterPro" id="IPR025847">
    <property type="entry name" value="MEDS_domain"/>
</dbReference>
<dbReference type="OrthoDB" id="116243at2"/>